<feature type="region of interest" description="Disordered" evidence="1">
    <location>
        <begin position="1"/>
        <end position="30"/>
    </location>
</feature>
<dbReference type="RefSeq" id="WP_114929351.1">
    <property type="nucleotide sequence ID" value="NZ_CP031229.1"/>
</dbReference>
<dbReference type="PANTHER" id="PTHR48100">
    <property type="entry name" value="BROAD-SPECIFICITY PHOSPHATASE YOR283W-RELATED"/>
    <property type="match status" value="1"/>
</dbReference>
<proteinExistence type="predicted"/>
<dbReference type="KEGG" id="orn:DV701_14805"/>
<accession>A0A345NQA8</accession>
<sequence>MSDPAREPDAARERPRGAPAHEARTLPDGTPVTVVHVVRHGEVHNPDGVLYGQLPGYHLSERGRAMAQAAADSLAEQDITYVVASPLERAQETAAPIAAAHRLSVAVDDRLTESANHFQGLQVGRGEGALWRRRHWKAYTNPFTPSWGEPYAEIAARMTEALEVARARAEGHEAVMVSHQLPVWTLRRSLERTRLWHHPRRRECSLASVTSVTFHGTDPVGIDYAEPARHLLVGALDVTGASGRTIR</sequence>
<protein>
    <submittedName>
        <fullName evidence="2">Histidine phosphatase family protein</fullName>
    </submittedName>
</protein>
<dbReference type="GO" id="GO:0016791">
    <property type="term" value="F:phosphatase activity"/>
    <property type="evidence" value="ECO:0007669"/>
    <property type="project" value="TreeGrafter"/>
</dbReference>
<dbReference type="PANTHER" id="PTHR48100:SF51">
    <property type="entry name" value="PHOSPHOGLYCERATE MUTASE"/>
    <property type="match status" value="1"/>
</dbReference>
<dbReference type="EMBL" id="CP031229">
    <property type="protein sequence ID" value="AXH97216.1"/>
    <property type="molecule type" value="Genomic_DNA"/>
</dbReference>
<evidence type="ECO:0000313" key="2">
    <source>
        <dbReference type="EMBL" id="AXH97216.1"/>
    </source>
</evidence>
<name>A0A345NQA8_9MICO</name>
<dbReference type="InterPro" id="IPR050275">
    <property type="entry name" value="PGM_Phosphatase"/>
</dbReference>
<dbReference type="CDD" id="cd07067">
    <property type="entry name" value="HP_PGM_like"/>
    <property type="match status" value="1"/>
</dbReference>
<dbReference type="InterPro" id="IPR029033">
    <property type="entry name" value="His_PPase_superfam"/>
</dbReference>
<dbReference type="SUPFAM" id="SSF53254">
    <property type="entry name" value="Phosphoglycerate mutase-like"/>
    <property type="match status" value="1"/>
</dbReference>
<dbReference type="Pfam" id="PF00300">
    <property type="entry name" value="His_Phos_1"/>
    <property type="match status" value="1"/>
</dbReference>
<dbReference type="SMART" id="SM00855">
    <property type="entry name" value="PGAM"/>
    <property type="match status" value="1"/>
</dbReference>
<dbReference type="InterPro" id="IPR013078">
    <property type="entry name" value="His_Pase_superF_clade-1"/>
</dbReference>
<dbReference type="AlphaFoldDB" id="A0A345NQA8"/>
<organism evidence="2 3">
    <name type="scientific">Ornithinimicrobium avium</name>
    <dbReference type="NCBI Taxonomy" id="2283195"/>
    <lineage>
        <taxon>Bacteria</taxon>
        <taxon>Bacillati</taxon>
        <taxon>Actinomycetota</taxon>
        <taxon>Actinomycetes</taxon>
        <taxon>Micrococcales</taxon>
        <taxon>Ornithinimicrobiaceae</taxon>
        <taxon>Ornithinimicrobium</taxon>
    </lineage>
</organism>
<evidence type="ECO:0000313" key="3">
    <source>
        <dbReference type="Proteomes" id="UP000253790"/>
    </source>
</evidence>
<feature type="compositionally biased region" description="Basic and acidic residues" evidence="1">
    <location>
        <begin position="1"/>
        <end position="25"/>
    </location>
</feature>
<dbReference type="OrthoDB" id="3215466at2"/>
<dbReference type="Proteomes" id="UP000253790">
    <property type="component" value="Chromosome"/>
</dbReference>
<evidence type="ECO:0000256" key="1">
    <source>
        <dbReference type="SAM" id="MobiDB-lite"/>
    </source>
</evidence>
<dbReference type="GO" id="GO:0005737">
    <property type="term" value="C:cytoplasm"/>
    <property type="evidence" value="ECO:0007669"/>
    <property type="project" value="TreeGrafter"/>
</dbReference>
<gene>
    <name evidence="2" type="ORF">DV701_14805</name>
</gene>
<dbReference type="Gene3D" id="3.40.50.1240">
    <property type="entry name" value="Phosphoglycerate mutase-like"/>
    <property type="match status" value="1"/>
</dbReference>
<keyword evidence="3" id="KW-1185">Reference proteome</keyword>
<reference evidence="2 3" key="1">
    <citation type="submission" date="2018-07" db="EMBL/GenBank/DDBJ databases">
        <title>Complete genome sequencing of Ornithinimicrobium sp. AMA3305.</title>
        <authorList>
            <person name="Bae J.-W."/>
        </authorList>
    </citation>
    <scope>NUCLEOTIDE SEQUENCE [LARGE SCALE GENOMIC DNA]</scope>
    <source>
        <strain evidence="2 3">AMA3305</strain>
    </source>
</reference>